<keyword evidence="5" id="KW-1185">Reference proteome</keyword>
<reference evidence="4" key="1">
    <citation type="submission" date="2022-08" db="EMBL/GenBank/DDBJ databases">
        <authorList>
            <consortium name="DOE Joint Genome Institute"/>
            <person name="Min B."/>
            <person name="Riley R."/>
            <person name="Sierra-Patev S."/>
            <person name="Naranjo-Ortiz M."/>
            <person name="Looney B."/>
            <person name="Konkel Z."/>
            <person name="Slot J.C."/>
            <person name="Sakamoto Y."/>
            <person name="Steenwyk J.L."/>
            <person name="Rokas A."/>
            <person name="Carro J."/>
            <person name="Camarero S."/>
            <person name="Ferreira P."/>
            <person name="Molpeceres G."/>
            <person name="Ruiz-Duenas F.J."/>
            <person name="Serrano A."/>
            <person name="Henrissat B."/>
            <person name="Drula E."/>
            <person name="Hughes K.W."/>
            <person name="Mata J.L."/>
            <person name="Ishikawa N.K."/>
            <person name="Vargas-Isla R."/>
            <person name="Ushijima S."/>
            <person name="Smith C.A."/>
            <person name="Ahrendt S."/>
            <person name="Andreopoulos W."/>
            <person name="He G."/>
            <person name="Labutti K."/>
            <person name="Lipzen A."/>
            <person name="Ng V."/>
            <person name="Sandor L."/>
            <person name="Barry K."/>
            <person name="Martinez A.T."/>
            <person name="Xiao Y."/>
            <person name="Gibbons J.G."/>
            <person name="Terashima K."/>
            <person name="Hibbett D.S."/>
            <person name="Grigoriev I.V."/>
        </authorList>
    </citation>
    <scope>NUCLEOTIDE SEQUENCE</scope>
    <source>
        <strain evidence="4">TFB9207</strain>
    </source>
</reference>
<dbReference type="Proteomes" id="UP001163846">
    <property type="component" value="Unassembled WGS sequence"/>
</dbReference>
<feature type="domain" description="C2H2-type" evidence="3">
    <location>
        <begin position="271"/>
        <end position="299"/>
    </location>
</feature>
<comment type="caution">
    <text evidence="4">The sequence shown here is derived from an EMBL/GenBank/DDBJ whole genome shotgun (WGS) entry which is preliminary data.</text>
</comment>
<feature type="compositionally biased region" description="Low complexity" evidence="2">
    <location>
        <begin position="161"/>
        <end position="173"/>
    </location>
</feature>
<evidence type="ECO:0000256" key="2">
    <source>
        <dbReference type="SAM" id="MobiDB-lite"/>
    </source>
</evidence>
<name>A0AA38PJ53_9AGAR</name>
<gene>
    <name evidence="4" type="ORF">F5878DRAFT_603360</name>
</gene>
<keyword evidence="1" id="KW-0479">Metal-binding</keyword>
<keyword evidence="1" id="KW-0862">Zinc</keyword>
<organism evidence="4 5">
    <name type="scientific">Lentinula raphanica</name>
    <dbReference type="NCBI Taxonomy" id="153919"/>
    <lineage>
        <taxon>Eukaryota</taxon>
        <taxon>Fungi</taxon>
        <taxon>Dikarya</taxon>
        <taxon>Basidiomycota</taxon>
        <taxon>Agaricomycotina</taxon>
        <taxon>Agaricomycetes</taxon>
        <taxon>Agaricomycetidae</taxon>
        <taxon>Agaricales</taxon>
        <taxon>Marasmiineae</taxon>
        <taxon>Omphalotaceae</taxon>
        <taxon>Lentinula</taxon>
    </lineage>
</organism>
<proteinExistence type="predicted"/>
<evidence type="ECO:0000313" key="4">
    <source>
        <dbReference type="EMBL" id="KAJ3843920.1"/>
    </source>
</evidence>
<evidence type="ECO:0000259" key="3">
    <source>
        <dbReference type="PROSITE" id="PS50157"/>
    </source>
</evidence>
<dbReference type="AlphaFoldDB" id="A0AA38PJ53"/>
<dbReference type="Gene3D" id="3.30.160.60">
    <property type="entry name" value="Classic Zinc Finger"/>
    <property type="match status" value="1"/>
</dbReference>
<keyword evidence="1" id="KW-0863">Zinc-finger</keyword>
<dbReference type="InterPro" id="IPR013087">
    <property type="entry name" value="Znf_C2H2_type"/>
</dbReference>
<evidence type="ECO:0000313" key="5">
    <source>
        <dbReference type="Proteomes" id="UP001163846"/>
    </source>
</evidence>
<evidence type="ECO:0000256" key="1">
    <source>
        <dbReference type="PROSITE-ProRule" id="PRU00042"/>
    </source>
</evidence>
<feature type="region of interest" description="Disordered" evidence="2">
    <location>
        <begin position="147"/>
        <end position="213"/>
    </location>
</feature>
<protein>
    <recommendedName>
        <fullName evidence="3">C2H2-type domain-containing protein</fullName>
    </recommendedName>
</protein>
<dbReference type="PROSITE" id="PS50157">
    <property type="entry name" value="ZINC_FINGER_C2H2_2"/>
    <property type="match status" value="1"/>
</dbReference>
<accession>A0AA38PJ53</accession>
<dbReference type="GO" id="GO:0008270">
    <property type="term" value="F:zinc ion binding"/>
    <property type="evidence" value="ECO:0007669"/>
    <property type="project" value="UniProtKB-KW"/>
</dbReference>
<dbReference type="EMBL" id="MU805964">
    <property type="protein sequence ID" value="KAJ3843920.1"/>
    <property type="molecule type" value="Genomic_DNA"/>
</dbReference>
<sequence length="318" mass="35390">MVKPLGNIKTRCETFAFPRTGVSFLLHSPLSRSKLCIPLSSNSLLFMARHDSLAVTVEDILLGIDLKREKKRHATFFPSKLDLTADFQRQAIEEEDDYSTWEFHAPIEPFIKRRPRLTANAVMSPAQKLARNYNDASSMTEAQKIAHRYRTGSKDDTEAESITTDSNSRSSSIEPSTLVGSGRESWVSFGAETTVDSEPTGSPVEEPKLRHSDSRAGALEKARKEALQEIKFASASGALVCPRQNCRATLANVNALSFHLSLHDIEKSKPYHCKGCDQGFDKRHALNTHPCPFRSRSAPSSPIFATFQHVLTKITSRD</sequence>